<keyword evidence="2" id="KW-1185">Reference proteome</keyword>
<reference evidence="1 2" key="1">
    <citation type="submission" date="2017-07" db="EMBL/GenBank/DDBJ databases">
        <title>Genome sequencing and assembly of Paenibacillus rigui.</title>
        <authorList>
            <person name="Mayilraj S."/>
        </authorList>
    </citation>
    <scope>NUCLEOTIDE SEQUENCE [LARGE SCALE GENOMIC DNA]</scope>
    <source>
        <strain evidence="1 2">JCM 16352</strain>
    </source>
</reference>
<protein>
    <submittedName>
        <fullName evidence="1">Uncharacterized protein</fullName>
    </submittedName>
</protein>
<evidence type="ECO:0000313" key="1">
    <source>
        <dbReference type="EMBL" id="OXM84101.1"/>
    </source>
</evidence>
<name>A0A229UL57_9BACL</name>
<dbReference type="EMBL" id="NMQW01000034">
    <property type="protein sequence ID" value="OXM84101.1"/>
    <property type="molecule type" value="Genomic_DNA"/>
</dbReference>
<proteinExistence type="predicted"/>
<evidence type="ECO:0000313" key="2">
    <source>
        <dbReference type="Proteomes" id="UP000215509"/>
    </source>
</evidence>
<dbReference type="Proteomes" id="UP000215509">
    <property type="component" value="Unassembled WGS sequence"/>
</dbReference>
<comment type="caution">
    <text evidence="1">The sequence shown here is derived from an EMBL/GenBank/DDBJ whole genome shotgun (WGS) entry which is preliminary data.</text>
</comment>
<dbReference type="RefSeq" id="WP_094017016.1">
    <property type="nucleotide sequence ID" value="NZ_NMQW01000034.1"/>
</dbReference>
<dbReference type="OrthoDB" id="2575543at2"/>
<accession>A0A229UL57</accession>
<sequence>MTEVVIRPDLKTAGGEVNDILWNNRFIGTMTLVYRETDRISGAIQLEQTTLPPNAKQRVTSELQLYVQSLIDAMSIETCDVLVTYSEYDHIIATDTWDASYEDVEEDYDYDYDGSDSDRLEDEKPAEYGEYRMIHLEGEPIETDDVLLSEEDAPFSGVGRANRHELVIVAETRNTVEYHIYDEMMELLAEAELYIEDREVSGTVTWLLEPDEEELEEVADLLVSDFDKDEIDAFVIHMEWDHEIIETIELTHGDLLDEDDALLFEEDEGQPFIRDDYTVVLARDDGEMLTYEIYQSSYGGLPIGTATVDISERQITGFIDFREPGNSDDREYIATLLMEELDKEKEYESFNVTMLFRNQPFEELFFESDTIH</sequence>
<gene>
    <name evidence="1" type="ORF">CF651_21920</name>
</gene>
<organism evidence="1 2">
    <name type="scientific">Paenibacillus rigui</name>
    <dbReference type="NCBI Taxonomy" id="554312"/>
    <lineage>
        <taxon>Bacteria</taxon>
        <taxon>Bacillati</taxon>
        <taxon>Bacillota</taxon>
        <taxon>Bacilli</taxon>
        <taxon>Bacillales</taxon>
        <taxon>Paenibacillaceae</taxon>
        <taxon>Paenibacillus</taxon>
    </lineage>
</organism>
<dbReference type="AlphaFoldDB" id="A0A229UL57"/>